<evidence type="ECO:0000313" key="2">
    <source>
        <dbReference type="Proteomes" id="UP001465755"/>
    </source>
</evidence>
<keyword evidence="2" id="KW-1185">Reference proteome</keyword>
<gene>
    <name evidence="1" type="ORF">WJX73_006475</name>
</gene>
<evidence type="ECO:0008006" key="3">
    <source>
        <dbReference type="Google" id="ProtNLM"/>
    </source>
</evidence>
<proteinExistence type="predicted"/>
<dbReference type="Gene3D" id="2.130.10.10">
    <property type="entry name" value="YVTN repeat-like/Quinoprotein amine dehydrogenase"/>
    <property type="match status" value="1"/>
</dbReference>
<dbReference type="InterPro" id="IPR015943">
    <property type="entry name" value="WD40/YVTN_repeat-like_dom_sf"/>
</dbReference>
<organism evidence="1 2">
    <name type="scientific">Symbiochloris irregularis</name>
    <dbReference type="NCBI Taxonomy" id="706552"/>
    <lineage>
        <taxon>Eukaryota</taxon>
        <taxon>Viridiplantae</taxon>
        <taxon>Chlorophyta</taxon>
        <taxon>core chlorophytes</taxon>
        <taxon>Trebouxiophyceae</taxon>
        <taxon>Trebouxiales</taxon>
        <taxon>Trebouxiaceae</taxon>
        <taxon>Symbiochloris</taxon>
    </lineage>
</organism>
<accession>A0AAW1NQX4</accession>
<sequence>MRWLVQLSTSWSQAVCDHPGKASCAAGERSQQVGRQSQVPSTQKTGSMSFLHIAEVLQDALLPLLEARDLTALACTSKQLRQLVLGTRAPIWKAAARQFLPKANHPLVQPDSQASIQAALQSYSEYKRNIRGGAFSKQVVSASSATFSATGSHLAVMDSGGFVKVYDAKTYQLVTDFGGFGKQHLAVQWGLEGTFGILTVEHDEPLPSGGSGDRSGGLADPNYVTLCYGNLASERDPPWSLLQRTAVRRRDNFDGEDELPISPDLSKTKATVCLDSYGRSC</sequence>
<evidence type="ECO:0000313" key="1">
    <source>
        <dbReference type="EMBL" id="KAK9791172.1"/>
    </source>
</evidence>
<reference evidence="1 2" key="1">
    <citation type="journal article" date="2024" name="Nat. Commun.">
        <title>Phylogenomics reveals the evolutionary origins of lichenization in chlorophyte algae.</title>
        <authorList>
            <person name="Puginier C."/>
            <person name="Libourel C."/>
            <person name="Otte J."/>
            <person name="Skaloud P."/>
            <person name="Haon M."/>
            <person name="Grisel S."/>
            <person name="Petersen M."/>
            <person name="Berrin J.G."/>
            <person name="Delaux P.M."/>
            <person name="Dal Grande F."/>
            <person name="Keller J."/>
        </authorList>
    </citation>
    <scope>NUCLEOTIDE SEQUENCE [LARGE SCALE GENOMIC DNA]</scope>
    <source>
        <strain evidence="1 2">SAG 2036</strain>
    </source>
</reference>
<name>A0AAW1NQX4_9CHLO</name>
<protein>
    <recommendedName>
        <fullName evidence="3">F-box domain-containing protein</fullName>
    </recommendedName>
</protein>
<comment type="caution">
    <text evidence="1">The sequence shown here is derived from an EMBL/GenBank/DDBJ whole genome shotgun (WGS) entry which is preliminary data.</text>
</comment>
<dbReference type="EMBL" id="JALJOQ010000181">
    <property type="protein sequence ID" value="KAK9791172.1"/>
    <property type="molecule type" value="Genomic_DNA"/>
</dbReference>
<dbReference type="AlphaFoldDB" id="A0AAW1NQX4"/>
<dbReference type="Proteomes" id="UP001465755">
    <property type="component" value="Unassembled WGS sequence"/>
</dbReference>
<dbReference type="SUPFAM" id="SSF117289">
    <property type="entry name" value="Nucleoporin domain"/>
    <property type="match status" value="1"/>
</dbReference>